<dbReference type="PRINTS" id="PR00081">
    <property type="entry name" value="GDHRDH"/>
</dbReference>
<dbReference type="PRINTS" id="PR00080">
    <property type="entry name" value="SDRFAMILY"/>
</dbReference>
<accession>A0A366Y0U6</accession>
<dbReference type="NCBIfam" id="NF005214">
    <property type="entry name" value="PRK06701.1"/>
    <property type="match status" value="1"/>
</dbReference>
<dbReference type="AlphaFoldDB" id="A0A366Y0U6"/>
<comment type="caution">
    <text evidence="4">The sequence shown here is derived from an EMBL/GenBank/DDBJ whole genome shotgun (WGS) entry which is preliminary data.</text>
</comment>
<evidence type="ECO:0000256" key="3">
    <source>
        <dbReference type="SAM" id="MobiDB-lite"/>
    </source>
</evidence>
<dbReference type="Proteomes" id="UP000253314">
    <property type="component" value="Unassembled WGS sequence"/>
</dbReference>
<dbReference type="PANTHER" id="PTHR48107:SF16">
    <property type="entry name" value="NADPH-DEPENDENT ALDEHYDE REDUCTASE 1, CHLOROPLASTIC"/>
    <property type="match status" value="1"/>
</dbReference>
<evidence type="ECO:0000256" key="2">
    <source>
        <dbReference type="ARBA" id="ARBA00023002"/>
    </source>
</evidence>
<dbReference type="RefSeq" id="WP_113804465.1">
    <property type="nucleotide sequence ID" value="NZ_QOCW01000002.1"/>
</dbReference>
<organism evidence="4 5">
    <name type="scientific">Bacillus taeanensis</name>
    <dbReference type="NCBI Taxonomy" id="273032"/>
    <lineage>
        <taxon>Bacteria</taxon>
        <taxon>Bacillati</taxon>
        <taxon>Bacillota</taxon>
        <taxon>Bacilli</taxon>
        <taxon>Bacillales</taxon>
        <taxon>Bacillaceae</taxon>
        <taxon>Bacillus</taxon>
    </lineage>
</organism>
<name>A0A366Y0U6_9BACI</name>
<feature type="region of interest" description="Disordered" evidence="3">
    <location>
        <begin position="1"/>
        <end position="37"/>
    </location>
</feature>
<dbReference type="Gene3D" id="3.40.50.720">
    <property type="entry name" value="NAD(P)-binding Rossmann-like Domain"/>
    <property type="match status" value="1"/>
</dbReference>
<dbReference type="EMBL" id="QOCW01000002">
    <property type="protein sequence ID" value="RBW70985.1"/>
    <property type="molecule type" value="Genomic_DNA"/>
</dbReference>
<protein>
    <submittedName>
        <fullName evidence="4">NAD(P)-dependent oxidoreductase</fullName>
    </submittedName>
</protein>
<keyword evidence="2" id="KW-0560">Oxidoreductase</keyword>
<dbReference type="PANTHER" id="PTHR48107">
    <property type="entry name" value="NADPH-DEPENDENT ALDEHYDE REDUCTASE-LIKE PROTEIN, CHLOROPLASTIC-RELATED"/>
    <property type="match status" value="1"/>
</dbReference>
<comment type="similarity">
    <text evidence="1">Belongs to the short-chain dehydrogenases/reductases (SDR) family.</text>
</comment>
<dbReference type="OrthoDB" id="9803333at2"/>
<dbReference type="GO" id="GO:0016614">
    <property type="term" value="F:oxidoreductase activity, acting on CH-OH group of donors"/>
    <property type="evidence" value="ECO:0007669"/>
    <property type="project" value="UniProtKB-ARBA"/>
</dbReference>
<dbReference type="InterPro" id="IPR002347">
    <property type="entry name" value="SDR_fam"/>
</dbReference>
<dbReference type="CDD" id="cd05355">
    <property type="entry name" value="SDR_c1"/>
    <property type="match status" value="1"/>
</dbReference>
<evidence type="ECO:0000256" key="1">
    <source>
        <dbReference type="ARBA" id="ARBA00006484"/>
    </source>
</evidence>
<dbReference type="GO" id="GO:0008206">
    <property type="term" value="P:bile acid metabolic process"/>
    <property type="evidence" value="ECO:0007669"/>
    <property type="project" value="UniProtKB-ARBA"/>
</dbReference>
<feature type="compositionally biased region" description="Polar residues" evidence="3">
    <location>
        <begin position="1"/>
        <end position="27"/>
    </location>
</feature>
<dbReference type="InterPro" id="IPR020904">
    <property type="entry name" value="Sc_DH/Rdtase_CS"/>
</dbReference>
<keyword evidence="5" id="KW-1185">Reference proteome</keyword>
<sequence>MEPTNRQMNGQPAQHQNHQPGTETNMDPNPIKESVDYKGSGKLKNKVALITGGDSGIGSAVSIAFAKEGADVAIVYFDEDGDAQETKQRVEEEGVRCHLISGDVSEETFCQHVVEETVDELGGLNILVNNAAVQFPQESIEDISTEQLETTFRTNIFSMFHLTKAALKFLREGDTIINTASVTAYEGNEQLIDYSSTKGAIVAFTRSMAKSLVKKGIRVNAVAPGPIWTPLIPATFEEEKVKKFGTNTPMGRPGQPVELAPSYVLLASEDSSYMTGQMIHINGGQFISN</sequence>
<proteinExistence type="inferred from homology"/>
<dbReference type="PROSITE" id="PS00061">
    <property type="entry name" value="ADH_SHORT"/>
    <property type="match status" value="1"/>
</dbReference>
<evidence type="ECO:0000313" key="5">
    <source>
        <dbReference type="Proteomes" id="UP000253314"/>
    </source>
</evidence>
<dbReference type="SUPFAM" id="SSF51735">
    <property type="entry name" value="NAD(P)-binding Rossmann-fold domains"/>
    <property type="match status" value="1"/>
</dbReference>
<evidence type="ECO:0000313" key="4">
    <source>
        <dbReference type="EMBL" id="RBW70985.1"/>
    </source>
</evidence>
<gene>
    <name evidence="4" type="ORF">DS031_03040</name>
</gene>
<dbReference type="FunFam" id="3.40.50.720:FF:000084">
    <property type="entry name" value="Short-chain dehydrogenase reductase"/>
    <property type="match status" value="1"/>
</dbReference>
<dbReference type="Pfam" id="PF13561">
    <property type="entry name" value="adh_short_C2"/>
    <property type="match status" value="1"/>
</dbReference>
<dbReference type="InterPro" id="IPR036291">
    <property type="entry name" value="NAD(P)-bd_dom_sf"/>
</dbReference>
<reference evidence="4 5" key="1">
    <citation type="submission" date="2018-07" db="EMBL/GenBank/DDBJ databases">
        <title>Lottiidibacillus patelloidae gen. nov., sp. nov., isolated from the intestinal tract of a marine limpet and the reclassification of B. taeanensis BH030017T, B. algicola KMM 3737T and B. hwajinpoensis SW-72T as genus Lottiidibacillus.</title>
        <authorList>
            <person name="Liu R."/>
            <person name="Huang Z."/>
        </authorList>
    </citation>
    <scope>NUCLEOTIDE SEQUENCE [LARGE SCALE GENOMIC DNA]</scope>
    <source>
        <strain evidence="4 5">BH030017</strain>
    </source>
</reference>